<reference evidence="2" key="1">
    <citation type="journal article" date="2023" name="Front. Plant Sci.">
        <title>Chromosomal-level genome assembly of Melastoma candidum provides insights into trichome evolution.</title>
        <authorList>
            <person name="Zhong Y."/>
            <person name="Wu W."/>
            <person name="Sun C."/>
            <person name="Zou P."/>
            <person name="Liu Y."/>
            <person name="Dai S."/>
            <person name="Zhou R."/>
        </authorList>
    </citation>
    <scope>NUCLEOTIDE SEQUENCE [LARGE SCALE GENOMIC DNA]</scope>
</reference>
<organism evidence="1 2">
    <name type="scientific">Melastoma candidum</name>
    <dbReference type="NCBI Taxonomy" id="119954"/>
    <lineage>
        <taxon>Eukaryota</taxon>
        <taxon>Viridiplantae</taxon>
        <taxon>Streptophyta</taxon>
        <taxon>Embryophyta</taxon>
        <taxon>Tracheophyta</taxon>
        <taxon>Spermatophyta</taxon>
        <taxon>Magnoliopsida</taxon>
        <taxon>eudicotyledons</taxon>
        <taxon>Gunneridae</taxon>
        <taxon>Pentapetalae</taxon>
        <taxon>rosids</taxon>
        <taxon>malvids</taxon>
        <taxon>Myrtales</taxon>
        <taxon>Melastomataceae</taxon>
        <taxon>Melastomatoideae</taxon>
        <taxon>Melastomateae</taxon>
        <taxon>Melastoma</taxon>
    </lineage>
</organism>
<comment type="caution">
    <text evidence="1">The sequence shown here is derived from an EMBL/GenBank/DDBJ whole genome shotgun (WGS) entry which is preliminary data.</text>
</comment>
<name>A0ACB9RG15_9MYRT</name>
<dbReference type="Proteomes" id="UP001057402">
    <property type="component" value="Chromosome 4"/>
</dbReference>
<sequence>MYGVSKIPGIDGEYRGFYAKNTVNLTPKVFNDIHKRGDGTQRGAGVIYEEIRRRGLKVSVVGIPKTIDNDIPYLALILRSKKPNAQ</sequence>
<evidence type="ECO:0000313" key="1">
    <source>
        <dbReference type="EMBL" id="KAI4377845.1"/>
    </source>
</evidence>
<accession>A0ACB9RG15</accession>
<evidence type="ECO:0000313" key="2">
    <source>
        <dbReference type="Proteomes" id="UP001057402"/>
    </source>
</evidence>
<dbReference type="EMBL" id="CM042883">
    <property type="protein sequence ID" value="KAI4377845.1"/>
    <property type="molecule type" value="Genomic_DNA"/>
</dbReference>
<proteinExistence type="predicted"/>
<gene>
    <name evidence="1" type="ORF">MLD38_015414</name>
</gene>
<protein>
    <submittedName>
        <fullName evidence="1">Uncharacterized protein</fullName>
    </submittedName>
</protein>
<keyword evidence="2" id="KW-1185">Reference proteome</keyword>